<reference evidence="1" key="3">
    <citation type="submission" date="2025-07" db="EMBL/GenBank/DDBJ databases">
        <authorList>
            <consortium name="NCBI Genome Project"/>
        </authorList>
    </citation>
    <scope>NUCLEOTIDE SEQUENCE</scope>
    <source>
        <strain evidence="1">CBS432</strain>
    </source>
</reference>
<reference evidence="1" key="2">
    <citation type="submission" date="2020-01" db="EMBL/GenBank/DDBJ databases">
        <title>Population-level Yeast Reference Genomes.</title>
        <authorList>
            <person name="Yue J.-X."/>
        </authorList>
    </citation>
    <scope>NUCLEOTIDE SEQUENCE</scope>
    <source>
        <strain evidence="1">CBS432</strain>
    </source>
</reference>
<proteinExistence type="predicted"/>
<protein>
    <submittedName>
        <fullName evidence="1">Uncharacterized protein</fullName>
    </submittedName>
</protein>
<evidence type="ECO:0000313" key="1">
    <source>
        <dbReference type="RefSeq" id="XP_033769710.1"/>
    </source>
</evidence>
<sequence>MSGVIQKRKTKIINVLQNPELMRLIEDPSNLGISLQFTISSLLKSNKCTPMPKLSTYSLTGGGFKDWCA</sequence>
<dbReference type="AlphaFoldDB" id="A0A8B8V119"/>
<reference evidence="1" key="1">
    <citation type="journal article" date="2017" name="Nat. Genet.">
        <title>Contrasting evolutionary genome dynamics between domesticated and wild yeasts.</title>
        <authorList>
            <person name="Yue J.X."/>
            <person name="Li J."/>
            <person name="Aigrain L."/>
            <person name="Hallin J."/>
            <person name="Persson K."/>
            <person name="Oliver K."/>
            <person name="Bergstrom A."/>
            <person name="Coupland P."/>
            <person name="Warringer J."/>
            <person name="Lagomarsino M.C."/>
            <person name="Fischer G."/>
            <person name="Durbin R."/>
            <person name="Liti G."/>
        </authorList>
    </citation>
    <scope>NUCLEOTIDE SEQUENCE</scope>
    <source>
        <strain evidence="1">CBS432</strain>
    </source>
</reference>
<name>A0A8B8V119_SACPA</name>
<dbReference type="GeneID" id="54634155"/>
<dbReference type="RefSeq" id="XP_033769710.1">
    <property type="nucleotide sequence ID" value="XM_033913819.1"/>
</dbReference>
<gene>
    <name evidence="1" type="ORF">SPAR_P02130</name>
</gene>
<accession>A0A8B8V119</accession>
<dbReference type="VEuPathDB" id="FungiDB:SPAR_P02130"/>
<organism evidence="1">
    <name type="scientific">Saccharomyces paradoxus</name>
    <name type="common">Yeast</name>
    <name type="synonym">Saccharomyces douglasii</name>
    <dbReference type="NCBI Taxonomy" id="27291"/>
    <lineage>
        <taxon>Eukaryota</taxon>
        <taxon>Fungi</taxon>
        <taxon>Dikarya</taxon>
        <taxon>Ascomycota</taxon>
        <taxon>Saccharomycotina</taxon>
        <taxon>Saccharomycetes</taxon>
        <taxon>Saccharomycetales</taxon>
        <taxon>Saccharomycetaceae</taxon>
        <taxon>Saccharomyces</taxon>
    </lineage>
</organism>
<dbReference type="KEGG" id="spao:SPAR_P02130"/>
<reference evidence="1" key="4">
    <citation type="submission" date="2025-08" db="UniProtKB">
        <authorList>
            <consortium name="RefSeq"/>
        </authorList>
    </citation>
    <scope>IDENTIFICATION</scope>
    <source>
        <strain evidence="1">CBS432</strain>
    </source>
</reference>